<organism evidence="1 2">
    <name type="scientific">Ceriporiopsis subvermispora (strain B)</name>
    <name type="common">White-rot fungus</name>
    <name type="synonym">Gelatoporia subvermispora</name>
    <dbReference type="NCBI Taxonomy" id="914234"/>
    <lineage>
        <taxon>Eukaryota</taxon>
        <taxon>Fungi</taxon>
        <taxon>Dikarya</taxon>
        <taxon>Basidiomycota</taxon>
        <taxon>Agaricomycotina</taxon>
        <taxon>Agaricomycetes</taxon>
        <taxon>Polyporales</taxon>
        <taxon>Gelatoporiaceae</taxon>
        <taxon>Gelatoporia</taxon>
    </lineage>
</organism>
<keyword evidence="2" id="KW-1185">Reference proteome</keyword>
<proteinExistence type="predicted"/>
<name>M2R4D4_CERS8</name>
<accession>M2R4D4</accession>
<dbReference type="HOGENOM" id="CLU_3087053_0_0_1"/>
<dbReference type="Proteomes" id="UP000016930">
    <property type="component" value="Unassembled WGS sequence"/>
</dbReference>
<reference evidence="1 2" key="1">
    <citation type="journal article" date="2012" name="Proc. Natl. Acad. Sci. U.S.A.">
        <title>Comparative genomics of Ceriporiopsis subvermispora and Phanerochaete chrysosporium provide insight into selective ligninolysis.</title>
        <authorList>
            <person name="Fernandez-Fueyo E."/>
            <person name="Ruiz-Duenas F.J."/>
            <person name="Ferreira P."/>
            <person name="Floudas D."/>
            <person name="Hibbett D.S."/>
            <person name="Canessa P."/>
            <person name="Larrondo L.F."/>
            <person name="James T.Y."/>
            <person name="Seelenfreund D."/>
            <person name="Lobos S."/>
            <person name="Polanco R."/>
            <person name="Tello M."/>
            <person name="Honda Y."/>
            <person name="Watanabe T."/>
            <person name="Watanabe T."/>
            <person name="Ryu J.S."/>
            <person name="Kubicek C.P."/>
            <person name="Schmoll M."/>
            <person name="Gaskell J."/>
            <person name="Hammel K.E."/>
            <person name="St John F.J."/>
            <person name="Vanden Wymelenberg A."/>
            <person name="Sabat G."/>
            <person name="Splinter BonDurant S."/>
            <person name="Syed K."/>
            <person name="Yadav J.S."/>
            <person name="Doddapaneni H."/>
            <person name="Subramanian V."/>
            <person name="Lavin J.L."/>
            <person name="Oguiza J.A."/>
            <person name="Perez G."/>
            <person name="Pisabarro A.G."/>
            <person name="Ramirez L."/>
            <person name="Santoyo F."/>
            <person name="Master E."/>
            <person name="Coutinho P.M."/>
            <person name="Henrissat B."/>
            <person name="Lombard V."/>
            <person name="Magnuson J.K."/>
            <person name="Kuees U."/>
            <person name="Hori C."/>
            <person name="Igarashi K."/>
            <person name="Samejima M."/>
            <person name="Held B.W."/>
            <person name="Barry K.W."/>
            <person name="LaButti K.M."/>
            <person name="Lapidus A."/>
            <person name="Lindquist E.A."/>
            <person name="Lucas S.M."/>
            <person name="Riley R."/>
            <person name="Salamov A.A."/>
            <person name="Hoffmeister D."/>
            <person name="Schwenk D."/>
            <person name="Hadar Y."/>
            <person name="Yarden O."/>
            <person name="de Vries R.P."/>
            <person name="Wiebenga A."/>
            <person name="Stenlid J."/>
            <person name="Eastwood D."/>
            <person name="Grigoriev I.V."/>
            <person name="Berka R.M."/>
            <person name="Blanchette R.A."/>
            <person name="Kersten P."/>
            <person name="Martinez A.T."/>
            <person name="Vicuna R."/>
            <person name="Cullen D."/>
        </authorList>
    </citation>
    <scope>NUCLEOTIDE SEQUENCE [LARGE SCALE GENOMIC DNA]</scope>
    <source>
        <strain evidence="1 2">B</strain>
    </source>
</reference>
<dbReference type="EMBL" id="KB445807">
    <property type="protein sequence ID" value="EMD33067.1"/>
    <property type="molecule type" value="Genomic_DNA"/>
</dbReference>
<protein>
    <submittedName>
        <fullName evidence="1">Uncharacterized protein</fullName>
    </submittedName>
</protein>
<evidence type="ECO:0000313" key="2">
    <source>
        <dbReference type="Proteomes" id="UP000016930"/>
    </source>
</evidence>
<dbReference type="AlphaFoldDB" id="M2R4D4"/>
<gene>
    <name evidence="1" type="ORF">CERSUDRAFT_57426</name>
</gene>
<sequence length="52" mass="5819">MIWSSLENEEISIAKWLPCIGFIDTDEAGMFSFVDPAVVFCEALVVPVYTFS</sequence>
<evidence type="ECO:0000313" key="1">
    <source>
        <dbReference type="EMBL" id="EMD33067.1"/>
    </source>
</evidence>